<dbReference type="AlphaFoldDB" id="A0A2I0SUI1"/>
<protein>
    <submittedName>
        <fullName evidence="1">Uncharacterized protein</fullName>
    </submittedName>
</protein>
<evidence type="ECO:0000313" key="2">
    <source>
        <dbReference type="Proteomes" id="UP000236178"/>
    </source>
</evidence>
<reference evidence="1 2" key="1">
    <citation type="submission" date="2017-12" db="EMBL/GenBank/DDBJ databases">
        <title>Streptomyces populusis sp. nov., a novel endophytic actinobacterium isolated from stems of Populus adenopoda Maxim.</title>
        <authorList>
            <person name="Wang Z."/>
        </authorList>
    </citation>
    <scope>NUCLEOTIDE SEQUENCE [LARGE SCALE GENOMIC DNA]</scope>
    <source>
        <strain evidence="1 2">A249</strain>
    </source>
</reference>
<sequence>MNSRHSERVTQWWEALDPSARKALLDLRLVEGDRLPEEFVRGLKEHGIHPVQWEEPEAGHLVPGELVEFLAGKRAANT</sequence>
<proteinExistence type="predicted"/>
<dbReference type="OrthoDB" id="9842239at2"/>
<accession>A0A2I0SUI1</accession>
<keyword evidence="2" id="KW-1185">Reference proteome</keyword>
<gene>
    <name evidence="1" type="ORF">CW362_08275</name>
</gene>
<organism evidence="1 2">
    <name type="scientific">Streptomyces populi</name>
    <dbReference type="NCBI Taxonomy" id="2058924"/>
    <lineage>
        <taxon>Bacteria</taxon>
        <taxon>Bacillati</taxon>
        <taxon>Actinomycetota</taxon>
        <taxon>Actinomycetes</taxon>
        <taxon>Kitasatosporales</taxon>
        <taxon>Streptomycetaceae</taxon>
        <taxon>Streptomyces</taxon>
    </lineage>
</organism>
<dbReference type="EMBL" id="PJOS01000010">
    <property type="protein sequence ID" value="PKT73543.1"/>
    <property type="molecule type" value="Genomic_DNA"/>
</dbReference>
<dbReference type="RefSeq" id="WP_103548711.1">
    <property type="nucleotide sequence ID" value="NZ_JBHJSK010000011.1"/>
</dbReference>
<dbReference type="Proteomes" id="UP000236178">
    <property type="component" value="Unassembled WGS sequence"/>
</dbReference>
<evidence type="ECO:0000313" key="1">
    <source>
        <dbReference type="EMBL" id="PKT73543.1"/>
    </source>
</evidence>
<name>A0A2I0SUI1_9ACTN</name>
<comment type="caution">
    <text evidence="1">The sequence shown here is derived from an EMBL/GenBank/DDBJ whole genome shotgun (WGS) entry which is preliminary data.</text>
</comment>